<organism evidence="2 3">
    <name type="scientific">Mycena venus</name>
    <dbReference type="NCBI Taxonomy" id="2733690"/>
    <lineage>
        <taxon>Eukaryota</taxon>
        <taxon>Fungi</taxon>
        <taxon>Dikarya</taxon>
        <taxon>Basidiomycota</taxon>
        <taxon>Agaricomycotina</taxon>
        <taxon>Agaricomycetes</taxon>
        <taxon>Agaricomycetidae</taxon>
        <taxon>Agaricales</taxon>
        <taxon>Marasmiineae</taxon>
        <taxon>Mycenaceae</taxon>
        <taxon>Mycena</taxon>
    </lineage>
</organism>
<dbReference type="Proteomes" id="UP000620124">
    <property type="component" value="Unassembled WGS sequence"/>
</dbReference>
<gene>
    <name evidence="2" type="ORF">MVEN_00976600</name>
</gene>
<evidence type="ECO:0000313" key="2">
    <source>
        <dbReference type="EMBL" id="KAF7356437.1"/>
    </source>
</evidence>
<evidence type="ECO:0000313" key="3">
    <source>
        <dbReference type="Proteomes" id="UP000620124"/>
    </source>
</evidence>
<comment type="caution">
    <text evidence="2">The sequence shown here is derived from an EMBL/GenBank/DDBJ whole genome shotgun (WGS) entry which is preliminary data.</text>
</comment>
<reference evidence="2" key="1">
    <citation type="submission" date="2020-05" db="EMBL/GenBank/DDBJ databases">
        <title>Mycena genomes resolve the evolution of fungal bioluminescence.</title>
        <authorList>
            <person name="Tsai I.J."/>
        </authorList>
    </citation>
    <scope>NUCLEOTIDE SEQUENCE</scope>
    <source>
        <strain evidence="2">CCC161011</strain>
    </source>
</reference>
<feature type="transmembrane region" description="Helical" evidence="1">
    <location>
        <begin position="20"/>
        <end position="38"/>
    </location>
</feature>
<dbReference type="OrthoDB" id="3031870at2759"/>
<keyword evidence="3" id="KW-1185">Reference proteome</keyword>
<sequence length="172" mass="18845">MSSITETSASFLDDSAPLSTTNVVVGVFIFSLVMTQIIHRTSPMHLTRTLVSVIHEAEGAYFSAIEDGVLSSSGTSTEMRLSELQIKVSNIRETSLRNSLSNWLLLRDYFRGRSFGIIECIWESPKWLSRSILNMAQLAGAQAPHTVDEPRLGREWERAGGCVGGVGGEGRV</sequence>
<keyword evidence="1" id="KW-1133">Transmembrane helix</keyword>
<protein>
    <submittedName>
        <fullName evidence="2">Uncharacterized protein</fullName>
    </submittedName>
</protein>
<proteinExistence type="predicted"/>
<keyword evidence="1" id="KW-0472">Membrane</keyword>
<accession>A0A8H6YDC9</accession>
<keyword evidence="1" id="KW-0812">Transmembrane</keyword>
<evidence type="ECO:0000256" key="1">
    <source>
        <dbReference type="SAM" id="Phobius"/>
    </source>
</evidence>
<dbReference type="EMBL" id="JACAZI010000007">
    <property type="protein sequence ID" value="KAF7356437.1"/>
    <property type="molecule type" value="Genomic_DNA"/>
</dbReference>
<dbReference type="AlphaFoldDB" id="A0A8H6YDC9"/>
<name>A0A8H6YDC9_9AGAR</name>